<protein>
    <submittedName>
        <fullName evidence="8">Type II toxin-antitoxin system HicA family toxin</fullName>
    </submittedName>
</protein>
<dbReference type="Proteomes" id="UP000318616">
    <property type="component" value="Unassembled WGS sequence"/>
</dbReference>
<name>A0A552M894_9CHRO</name>
<keyword evidence="2" id="KW-1277">Toxin-antitoxin system</keyword>
<organism evidence="8 9">
    <name type="scientific">Microcystis wesenbergii Mw_MB_S_20031200_S109D</name>
    <dbReference type="NCBI Taxonomy" id="2486241"/>
    <lineage>
        <taxon>Bacteria</taxon>
        <taxon>Bacillati</taxon>
        <taxon>Cyanobacteriota</taxon>
        <taxon>Cyanophyceae</taxon>
        <taxon>Oscillatoriophycideae</taxon>
        <taxon>Chroococcales</taxon>
        <taxon>Microcystaceae</taxon>
        <taxon>Microcystis</taxon>
    </lineage>
</organism>
<dbReference type="InterPro" id="IPR038570">
    <property type="entry name" value="HicA_sf"/>
</dbReference>
<dbReference type="GO" id="GO:0016787">
    <property type="term" value="F:hydrolase activity"/>
    <property type="evidence" value="ECO:0007669"/>
    <property type="project" value="UniProtKB-KW"/>
</dbReference>
<dbReference type="Pfam" id="PF07927">
    <property type="entry name" value="HicA_toxin"/>
    <property type="match status" value="1"/>
</dbReference>
<dbReference type="AlphaFoldDB" id="A0A552M894"/>
<accession>A0A552M894</accession>
<dbReference type="InterPro" id="IPR012933">
    <property type="entry name" value="HicA_mRNA_interferase"/>
</dbReference>
<keyword evidence="6" id="KW-0694">RNA-binding</keyword>
<reference evidence="8 9" key="1">
    <citation type="submission" date="2019-01" db="EMBL/GenBank/DDBJ databases">
        <title>Coherence of Microcystis species and biogeography revealed through population genomics.</title>
        <authorList>
            <person name="Perez-Carrascal O.M."/>
            <person name="Terrat Y."/>
            <person name="Giani A."/>
            <person name="Fortin N."/>
            <person name="Tromas N."/>
            <person name="Shapiro B.J."/>
        </authorList>
    </citation>
    <scope>NUCLEOTIDE SEQUENCE [LARGE SCALE GENOMIC DNA]</scope>
    <source>
        <strain evidence="8">Mw_MB_S_20031200_S109D</strain>
    </source>
</reference>
<evidence type="ECO:0000256" key="1">
    <source>
        <dbReference type="ARBA" id="ARBA00006620"/>
    </source>
</evidence>
<dbReference type="EMBL" id="SFAP01000033">
    <property type="protein sequence ID" value="TRV28698.1"/>
    <property type="molecule type" value="Genomic_DNA"/>
</dbReference>
<dbReference type="Gene3D" id="3.30.920.30">
    <property type="entry name" value="Hypothetical protein"/>
    <property type="match status" value="1"/>
</dbReference>
<evidence type="ECO:0000256" key="3">
    <source>
        <dbReference type="ARBA" id="ARBA00022722"/>
    </source>
</evidence>
<evidence type="ECO:0000256" key="5">
    <source>
        <dbReference type="ARBA" id="ARBA00022801"/>
    </source>
</evidence>
<evidence type="ECO:0000256" key="7">
    <source>
        <dbReference type="ARBA" id="ARBA00023016"/>
    </source>
</evidence>
<keyword evidence="3" id="KW-0540">Nuclease</keyword>
<comment type="caution">
    <text evidence="8">The sequence shown here is derived from an EMBL/GenBank/DDBJ whole genome shotgun (WGS) entry which is preliminary data.</text>
</comment>
<comment type="similarity">
    <text evidence="1">Belongs to the HicA mRNA interferase family.</text>
</comment>
<evidence type="ECO:0000256" key="2">
    <source>
        <dbReference type="ARBA" id="ARBA00022649"/>
    </source>
</evidence>
<evidence type="ECO:0000256" key="4">
    <source>
        <dbReference type="ARBA" id="ARBA00022759"/>
    </source>
</evidence>
<keyword evidence="7" id="KW-0346">Stress response</keyword>
<gene>
    <name evidence="8" type="ORF">EWV88_02850</name>
</gene>
<keyword evidence="5" id="KW-0378">Hydrolase</keyword>
<dbReference type="GO" id="GO:0003729">
    <property type="term" value="F:mRNA binding"/>
    <property type="evidence" value="ECO:0007669"/>
    <property type="project" value="InterPro"/>
</dbReference>
<evidence type="ECO:0000256" key="6">
    <source>
        <dbReference type="ARBA" id="ARBA00022884"/>
    </source>
</evidence>
<dbReference type="GO" id="GO:0004519">
    <property type="term" value="F:endonuclease activity"/>
    <property type="evidence" value="ECO:0007669"/>
    <property type="project" value="UniProtKB-KW"/>
</dbReference>
<evidence type="ECO:0000313" key="9">
    <source>
        <dbReference type="Proteomes" id="UP000318616"/>
    </source>
</evidence>
<dbReference type="SUPFAM" id="SSF54786">
    <property type="entry name" value="YcfA/nrd intein domain"/>
    <property type="match status" value="1"/>
</dbReference>
<keyword evidence="4" id="KW-0255">Endonuclease</keyword>
<sequence length="79" mass="8905">MKLPRDLSSDDLIKKLSQLGYEVSRQTGSHIRLTTSENGTHQITIPAHNPVKIGTLNNILRDVALHFNLSKDELLKILF</sequence>
<proteinExistence type="inferred from homology"/>
<evidence type="ECO:0000313" key="8">
    <source>
        <dbReference type="EMBL" id="TRV28698.1"/>
    </source>
</evidence>